<dbReference type="EMBL" id="JACEGA010000001">
    <property type="protein sequence ID" value="MBB2183556.1"/>
    <property type="molecule type" value="Genomic_DNA"/>
</dbReference>
<gene>
    <name evidence="1" type="ORF">H0486_11790</name>
</gene>
<accession>A0A839K1Q6</accession>
<dbReference type="RefSeq" id="WP_228353189.1">
    <property type="nucleotide sequence ID" value="NZ_JACEGA010000001.1"/>
</dbReference>
<protein>
    <submittedName>
        <fullName evidence="1">Recombinase</fullName>
    </submittedName>
</protein>
<name>A0A839K1Q6_9FIRM</name>
<evidence type="ECO:0000313" key="1">
    <source>
        <dbReference type="EMBL" id="MBB2183556.1"/>
    </source>
</evidence>
<sequence length="139" mass="16555">MNYEEYEMQCKQQQEKSNSYLEIFERDLMEAGLTHKTISNHVDNVEFYINDYLLREAPLEMQEGCGSKIDIFLGYFFIHKCMWSTPGTIKTTAASIKKFYKCMNEHGYVSKEEYNYLCTTIKENMDEWQDDCAAFNNFY</sequence>
<organism evidence="1 2">
    <name type="scientific">Variimorphobacter saccharofermentans</name>
    <dbReference type="NCBI Taxonomy" id="2755051"/>
    <lineage>
        <taxon>Bacteria</taxon>
        <taxon>Bacillati</taxon>
        <taxon>Bacillota</taxon>
        <taxon>Clostridia</taxon>
        <taxon>Lachnospirales</taxon>
        <taxon>Lachnospiraceae</taxon>
        <taxon>Variimorphobacter</taxon>
    </lineage>
</organism>
<evidence type="ECO:0000313" key="2">
    <source>
        <dbReference type="Proteomes" id="UP000574276"/>
    </source>
</evidence>
<keyword evidence="2" id="KW-1185">Reference proteome</keyword>
<proteinExistence type="predicted"/>
<dbReference type="Proteomes" id="UP000574276">
    <property type="component" value="Unassembled WGS sequence"/>
</dbReference>
<reference evidence="1 2" key="1">
    <citation type="submission" date="2020-07" db="EMBL/GenBank/DDBJ databases">
        <title>Characterization and genome sequencing of isolate MD1, a novel member within the family Lachnospiraceae.</title>
        <authorList>
            <person name="Rettenmaier R."/>
            <person name="Di Bello L."/>
            <person name="Zinser C."/>
            <person name="Scheitz K."/>
            <person name="Liebl W."/>
            <person name="Zverlov V."/>
        </authorList>
    </citation>
    <scope>NUCLEOTIDE SEQUENCE [LARGE SCALE GENOMIC DNA]</scope>
    <source>
        <strain evidence="1 2">MD1</strain>
    </source>
</reference>
<dbReference type="AlphaFoldDB" id="A0A839K1Q6"/>
<comment type="caution">
    <text evidence="1">The sequence shown here is derived from an EMBL/GenBank/DDBJ whole genome shotgun (WGS) entry which is preliminary data.</text>
</comment>